<dbReference type="AlphaFoldDB" id="V6HUB0"/>
<keyword evidence="1" id="KW-0472">Membrane</keyword>
<sequence length="95" mass="11152">MGSKFKEQRFGILKNIVLYIMCLPSLKIQSRKNFKCCPKIFRIGSIFTSSGKGNELLDKLQFKIKNFLKRFYCFFSVIESVSIRFLLLGRMNKIL</sequence>
<name>V6HUB0_9LEPT</name>
<reference evidence="2" key="1">
    <citation type="submission" date="2013-05" db="EMBL/GenBank/DDBJ databases">
        <authorList>
            <person name="Harkins D.M."/>
            <person name="Durkin A.S."/>
            <person name="Brinkac L.M."/>
            <person name="Haft D.H."/>
            <person name="Selengut J.D."/>
            <person name="Sanka R."/>
            <person name="DePew J."/>
            <person name="Purushe J."/>
            <person name="Hartskeerl R.A."/>
            <person name="Ahmed A."/>
            <person name="van der Linden H."/>
            <person name="Goris M.G.A."/>
            <person name="Vinetz J.M."/>
            <person name="Sutton G.G."/>
            <person name="Nierman W.C."/>
            <person name="Fouts D.E."/>
        </authorList>
    </citation>
    <scope>NUCLEOTIDE SEQUENCE [LARGE SCALE GENOMIC DNA]</scope>
    <source>
        <strain evidence="2">L 60</strain>
    </source>
</reference>
<comment type="caution">
    <text evidence="2">The sequence shown here is derived from an EMBL/GenBank/DDBJ whole genome shotgun (WGS) entry which is preliminary data.</text>
</comment>
<dbReference type="EMBL" id="AHMT02000053">
    <property type="protein sequence ID" value="EQA60841.1"/>
    <property type="molecule type" value="Genomic_DNA"/>
</dbReference>
<protein>
    <submittedName>
        <fullName evidence="2">Uncharacterized protein</fullName>
    </submittedName>
</protein>
<evidence type="ECO:0000313" key="2">
    <source>
        <dbReference type="EMBL" id="EQA60841.1"/>
    </source>
</evidence>
<evidence type="ECO:0000313" key="3">
    <source>
        <dbReference type="Proteomes" id="UP000018747"/>
    </source>
</evidence>
<evidence type="ECO:0000256" key="1">
    <source>
        <dbReference type="SAM" id="Phobius"/>
    </source>
</evidence>
<feature type="transmembrane region" description="Helical" evidence="1">
    <location>
        <begin position="71"/>
        <end position="89"/>
    </location>
</feature>
<keyword evidence="1" id="KW-0812">Transmembrane</keyword>
<proteinExistence type="predicted"/>
<gene>
    <name evidence="2" type="ORF">LEP1GSC062_1716</name>
</gene>
<organism evidence="2 3">
    <name type="scientific">Leptospira alexanderi serovar Manhao 3 str. L 60</name>
    <dbReference type="NCBI Taxonomy" id="1049759"/>
    <lineage>
        <taxon>Bacteria</taxon>
        <taxon>Pseudomonadati</taxon>
        <taxon>Spirochaetota</taxon>
        <taxon>Spirochaetia</taxon>
        <taxon>Leptospirales</taxon>
        <taxon>Leptospiraceae</taxon>
        <taxon>Leptospira</taxon>
    </lineage>
</organism>
<keyword evidence="3" id="KW-1185">Reference proteome</keyword>
<accession>V6HUB0</accession>
<keyword evidence="1" id="KW-1133">Transmembrane helix</keyword>
<dbReference type="Proteomes" id="UP000018747">
    <property type="component" value="Unassembled WGS sequence"/>
</dbReference>